<reference evidence="3 4" key="1">
    <citation type="journal article" date="2009" name="Stand. Genomic Sci.">
        <title>Complete genome sequence of Sanguibacter keddieii type strain (ST-74).</title>
        <authorList>
            <person name="Ivanova N."/>
            <person name="Sikorski J."/>
            <person name="Sims D."/>
            <person name="Brettin T."/>
            <person name="Detter J.C."/>
            <person name="Han C."/>
            <person name="Lapidus A."/>
            <person name="Copeland A."/>
            <person name="Glavina Del Rio T."/>
            <person name="Nolan M."/>
            <person name="Chen F."/>
            <person name="Lucas S."/>
            <person name="Tice H."/>
            <person name="Cheng J.F."/>
            <person name="Bruce D."/>
            <person name="Goodwin L."/>
            <person name="Pitluck S."/>
            <person name="Pati A."/>
            <person name="Mavromatis K."/>
            <person name="Chen A."/>
            <person name="Palaniappan K."/>
            <person name="D'haeseleer P."/>
            <person name="Chain P."/>
            <person name="Bristow J."/>
            <person name="Eisen J.A."/>
            <person name="Markowitz V."/>
            <person name="Hugenholtz P."/>
            <person name="Goker M."/>
            <person name="Pukall R."/>
            <person name="Klenk H.P."/>
            <person name="Kyrpides N.C."/>
        </authorList>
    </citation>
    <scope>NUCLEOTIDE SEQUENCE [LARGE SCALE GENOMIC DNA]</scope>
    <source>
        <strain evidence="4">ATCC 51767 / DSM 10542 / NCFB 3025 / ST-74</strain>
    </source>
</reference>
<sequence>MADSALVLTPGRELRLVRDGEVPASGRASSVSASAAAGLPRGASAPAGGSLRDLRLTRRGWWVLSLVAVLLVVAGMVVGDRAFASAPAEAVSVTEHYVAQGETLWKIARTVALPGEDTRDVVEMLVELNGRSSASLQVGEQLLLPVR</sequence>
<dbReference type="Proteomes" id="UP000000322">
    <property type="component" value="Chromosome"/>
</dbReference>
<dbReference type="RefSeq" id="WP_012867287.1">
    <property type="nucleotide sequence ID" value="NC_013521.1"/>
</dbReference>
<feature type="domain" description="LysM" evidence="2">
    <location>
        <begin position="95"/>
        <end position="145"/>
    </location>
</feature>
<keyword evidence="1" id="KW-0472">Membrane</keyword>
<accession>D1BJ24</accession>
<evidence type="ECO:0000256" key="1">
    <source>
        <dbReference type="SAM" id="Phobius"/>
    </source>
</evidence>
<dbReference type="InterPro" id="IPR018392">
    <property type="entry name" value="LysM"/>
</dbReference>
<evidence type="ECO:0000259" key="2">
    <source>
        <dbReference type="SMART" id="SM00257"/>
    </source>
</evidence>
<proteinExistence type="predicted"/>
<dbReference type="OrthoDB" id="5084290at2"/>
<dbReference type="eggNOG" id="COG1388">
    <property type="taxonomic scope" value="Bacteria"/>
</dbReference>
<feature type="transmembrane region" description="Helical" evidence="1">
    <location>
        <begin position="60"/>
        <end position="79"/>
    </location>
</feature>
<dbReference type="CDD" id="cd00118">
    <property type="entry name" value="LysM"/>
    <property type="match status" value="1"/>
</dbReference>
<gene>
    <name evidence="3" type="ordered locus">Sked_23030</name>
</gene>
<dbReference type="EMBL" id="CP001819">
    <property type="protein sequence ID" value="ACZ22218.1"/>
    <property type="molecule type" value="Genomic_DNA"/>
</dbReference>
<protein>
    <submittedName>
        <fullName evidence="3">LysM domain-containing protein</fullName>
    </submittedName>
</protein>
<dbReference type="SMART" id="SM00257">
    <property type="entry name" value="LysM"/>
    <property type="match status" value="1"/>
</dbReference>
<organism evidence="3 4">
    <name type="scientific">Sanguibacter keddieii (strain ATCC 51767 / DSM 10542 / NCFB 3025 / ST-74)</name>
    <dbReference type="NCBI Taxonomy" id="446469"/>
    <lineage>
        <taxon>Bacteria</taxon>
        <taxon>Bacillati</taxon>
        <taxon>Actinomycetota</taxon>
        <taxon>Actinomycetes</taxon>
        <taxon>Micrococcales</taxon>
        <taxon>Sanguibacteraceae</taxon>
        <taxon>Sanguibacter</taxon>
    </lineage>
</organism>
<dbReference type="AlphaFoldDB" id="D1BJ24"/>
<evidence type="ECO:0000313" key="3">
    <source>
        <dbReference type="EMBL" id="ACZ22218.1"/>
    </source>
</evidence>
<name>D1BJ24_SANKS</name>
<dbReference type="Gene3D" id="3.10.350.10">
    <property type="entry name" value="LysM domain"/>
    <property type="match status" value="1"/>
</dbReference>
<dbReference type="STRING" id="446469.Sked_23030"/>
<keyword evidence="4" id="KW-1185">Reference proteome</keyword>
<dbReference type="InterPro" id="IPR036779">
    <property type="entry name" value="LysM_dom_sf"/>
</dbReference>
<dbReference type="SUPFAM" id="SSF54106">
    <property type="entry name" value="LysM domain"/>
    <property type="match status" value="1"/>
</dbReference>
<dbReference type="HOGENOM" id="CLU_136034_2_1_11"/>
<evidence type="ECO:0000313" key="4">
    <source>
        <dbReference type="Proteomes" id="UP000000322"/>
    </source>
</evidence>
<dbReference type="Pfam" id="PF01476">
    <property type="entry name" value="LysM"/>
    <property type="match status" value="1"/>
</dbReference>
<keyword evidence="1" id="KW-0812">Transmembrane</keyword>
<keyword evidence="1" id="KW-1133">Transmembrane helix</keyword>
<dbReference type="KEGG" id="ske:Sked_23030"/>